<dbReference type="AlphaFoldDB" id="A0A2S4PUZ6"/>
<feature type="compositionally biased region" description="Basic and acidic residues" evidence="9">
    <location>
        <begin position="113"/>
        <end position="122"/>
    </location>
</feature>
<dbReference type="EMBL" id="PEDP01000472">
    <property type="protein sequence ID" value="POS85868.1"/>
    <property type="molecule type" value="Genomic_DNA"/>
</dbReference>
<keyword evidence="5" id="KW-0336">GPI-anchor</keyword>
<dbReference type="OrthoDB" id="3598922at2759"/>
<dbReference type="Proteomes" id="UP000237438">
    <property type="component" value="Unassembled WGS sequence"/>
</dbReference>
<keyword evidence="7" id="KW-1015">Disulfide bond</keyword>
<comment type="caution">
    <text evidence="12">The sequence shown here is derived from an EMBL/GenBank/DDBJ whole genome shotgun (WGS) entry which is preliminary data.</text>
</comment>
<dbReference type="GO" id="GO:0005576">
    <property type="term" value="C:extracellular region"/>
    <property type="evidence" value="ECO:0007669"/>
    <property type="project" value="UniProtKB-SubCell"/>
</dbReference>
<keyword evidence="8" id="KW-0449">Lipoprotein</keyword>
<evidence type="ECO:0000256" key="6">
    <source>
        <dbReference type="ARBA" id="ARBA00022729"/>
    </source>
</evidence>
<evidence type="ECO:0000256" key="2">
    <source>
        <dbReference type="ARBA" id="ARBA00004613"/>
    </source>
</evidence>
<keyword evidence="6 10" id="KW-0732">Signal</keyword>
<keyword evidence="4" id="KW-0964">Secreted</keyword>
<keyword evidence="13" id="KW-1185">Reference proteome</keyword>
<evidence type="ECO:0000313" key="13">
    <source>
        <dbReference type="Proteomes" id="UP000237438"/>
    </source>
</evidence>
<evidence type="ECO:0000256" key="9">
    <source>
        <dbReference type="SAM" id="MobiDB-lite"/>
    </source>
</evidence>
<feature type="region of interest" description="Disordered" evidence="9">
    <location>
        <begin position="113"/>
        <end position="132"/>
    </location>
</feature>
<feature type="compositionally biased region" description="Gly residues" evidence="9">
    <location>
        <begin position="177"/>
        <end position="191"/>
    </location>
</feature>
<evidence type="ECO:0000256" key="5">
    <source>
        <dbReference type="ARBA" id="ARBA00022622"/>
    </source>
</evidence>
<sequence length="245" mass="25636">MFYEIISCLLFLVQASAGLSHVETPDEPPLCAVQCGAITRTKLRRECSLTSPRCICSFVDSYTLCAVGRCSGLDRAAAISTPISFFVPESMLVSDDDFEPICLHGEKIVDSSASKGEKKETENTSESSMSSTKTVFEGDGVVITLDRNGRVIAKVEDEEPIQLNSNFKPIIEKRKGSGGSGGGGHSSVGRSGAGVGVGSAASLGAGSHANGAGTRKNDASSIRKLVGSWHTILGTLFGLIVYGLI</sequence>
<evidence type="ECO:0000256" key="7">
    <source>
        <dbReference type="ARBA" id="ARBA00023157"/>
    </source>
</evidence>
<evidence type="ECO:0000259" key="11">
    <source>
        <dbReference type="Pfam" id="PF05730"/>
    </source>
</evidence>
<evidence type="ECO:0000256" key="8">
    <source>
        <dbReference type="ARBA" id="ARBA00023288"/>
    </source>
</evidence>
<reference evidence="12 13" key="1">
    <citation type="submission" date="2017-10" db="EMBL/GenBank/DDBJ databases">
        <title>Development of genomic resources for the powdery mildew, Erysiphe pulchra.</title>
        <authorList>
            <person name="Wadl P.A."/>
            <person name="Mack B.M."/>
            <person name="Moore G."/>
            <person name="Beltz S.B."/>
        </authorList>
    </citation>
    <scope>NUCLEOTIDE SEQUENCE [LARGE SCALE GENOMIC DNA]</scope>
    <source>
        <strain evidence="12">Cflorida</strain>
    </source>
</reference>
<evidence type="ECO:0000256" key="1">
    <source>
        <dbReference type="ARBA" id="ARBA00004589"/>
    </source>
</evidence>
<feature type="region of interest" description="Disordered" evidence="9">
    <location>
        <begin position="166"/>
        <end position="191"/>
    </location>
</feature>
<protein>
    <recommendedName>
        <fullName evidence="11">CFEM domain-containing protein</fullName>
    </recommendedName>
</protein>
<evidence type="ECO:0000256" key="4">
    <source>
        <dbReference type="ARBA" id="ARBA00022525"/>
    </source>
</evidence>
<keyword evidence="5" id="KW-0325">Glycoprotein</keyword>
<accession>A0A2S4PUZ6</accession>
<comment type="subcellular location">
    <subcellularLocation>
        <location evidence="1">Membrane</location>
        <topology evidence="1">Lipid-anchor</topology>
        <topology evidence="1">GPI-anchor</topology>
    </subcellularLocation>
    <subcellularLocation>
        <location evidence="2">Secreted</location>
    </subcellularLocation>
</comment>
<evidence type="ECO:0000256" key="10">
    <source>
        <dbReference type="SAM" id="SignalP"/>
    </source>
</evidence>
<proteinExistence type="inferred from homology"/>
<dbReference type="InterPro" id="IPR008427">
    <property type="entry name" value="Extracellular_membr_CFEM_dom"/>
</dbReference>
<dbReference type="GO" id="GO:0098552">
    <property type="term" value="C:side of membrane"/>
    <property type="evidence" value="ECO:0007669"/>
    <property type="project" value="UniProtKB-KW"/>
</dbReference>
<keyword evidence="5" id="KW-0472">Membrane</keyword>
<gene>
    <name evidence="12" type="ORF">EPUL_003252</name>
</gene>
<feature type="chain" id="PRO_5015424699" description="CFEM domain-containing protein" evidence="10">
    <location>
        <begin position="19"/>
        <end position="245"/>
    </location>
</feature>
<name>A0A2S4PUZ6_9PEZI</name>
<organism evidence="12 13">
    <name type="scientific">Erysiphe pulchra</name>
    <dbReference type="NCBI Taxonomy" id="225359"/>
    <lineage>
        <taxon>Eukaryota</taxon>
        <taxon>Fungi</taxon>
        <taxon>Dikarya</taxon>
        <taxon>Ascomycota</taxon>
        <taxon>Pezizomycotina</taxon>
        <taxon>Leotiomycetes</taxon>
        <taxon>Erysiphales</taxon>
        <taxon>Erysiphaceae</taxon>
        <taxon>Erysiphe</taxon>
    </lineage>
</organism>
<evidence type="ECO:0000256" key="3">
    <source>
        <dbReference type="ARBA" id="ARBA00010031"/>
    </source>
</evidence>
<feature type="domain" description="CFEM" evidence="11">
    <location>
        <begin position="26"/>
        <end position="80"/>
    </location>
</feature>
<comment type="similarity">
    <text evidence="3">Belongs to the RBT5 family.</text>
</comment>
<dbReference type="Pfam" id="PF05730">
    <property type="entry name" value="CFEM"/>
    <property type="match status" value="1"/>
</dbReference>
<evidence type="ECO:0000313" key="12">
    <source>
        <dbReference type="EMBL" id="POS85868.1"/>
    </source>
</evidence>
<feature type="signal peptide" evidence="10">
    <location>
        <begin position="1"/>
        <end position="18"/>
    </location>
</feature>